<evidence type="ECO:0000313" key="4">
    <source>
        <dbReference type="Proteomes" id="UP000198677"/>
    </source>
</evidence>
<keyword evidence="4" id="KW-1185">Reference proteome</keyword>
<protein>
    <submittedName>
        <fullName evidence="3">Predicted amidohydrolase</fullName>
    </submittedName>
</protein>
<dbReference type="Gene3D" id="3.60.110.10">
    <property type="entry name" value="Carbon-nitrogen hydrolase"/>
    <property type="match status" value="1"/>
</dbReference>
<dbReference type="PROSITE" id="PS01227">
    <property type="entry name" value="UPF0012"/>
    <property type="match status" value="1"/>
</dbReference>
<sequence length="270" mass="28357">MADTSVRIGLCQLTSTADPNHNLSLVRSWVERAAEAGARVVVFPEATMAHFGVPLAAVAEPIDGPWASAVSEIASDHGVMIAAGMFTPDGDRVRNTVLLTGLGQHLGYHKIHLYDAFGYRESDTVVPGTDCVTVTVDDLVIGVATCYDIRFPALFQRLAEAGASAVLLPTSWGAGEGKAQQWEVLVRARALDSGAWILGCDQADPRTTSVQVNPDAPTGIGRSLVADPFGAVAGRLGAEPDLLIADVDAATAIRSRERTGVLANRAPATF</sequence>
<dbReference type="InterPro" id="IPR003010">
    <property type="entry name" value="C-N_Hydrolase"/>
</dbReference>
<proteinExistence type="inferred from homology"/>
<reference evidence="4" key="1">
    <citation type="submission" date="2016-10" db="EMBL/GenBank/DDBJ databases">
        <authorList>
            <person name="Varghese N."/>
            <person name="Submissions S."/>
        </authorList>
    </citation>
    <scope>NUCLEOTIDE SEQUENCE [LARGE SCALE GENOMIC DNA]</scope>
    <source>
        <strain evidence="4">DSM 44675</strain>
    </source>
</reference>
<dbReference type="EMBL" id="FOAW01000002">
    <property type="protein sequence ID" value="SEK56845.1"/>
    <property type="molecule type" value="Genomic_DNA"/>
</dbReference>
<dbReference type="Pfam" id="PF00795">
    <property type="entry name" value="CN_hydrolase"/>
    <property type="match status" value="1"/>
</dbReference>
<dbReference type="PANTHER" id="PTHR23088:SF27">
    <property type="entry name" value="DEAMINATED GLUTATHIONE AMIDASE"/>
    <property type="match status" value="1"/>
</dbReference>
<dbReference type="InterPro" id="IPR001110">
    <property type="entry name" value="UPF0012_CS"/>
</dbReference>
<accession>A0A1H7I8E8</accession>
<gene>
    <name evidence="3" type="ORF">SAMN05444583_102308</name>
</gene>
<dbReference type="RefSeq" id="WP_092667716.1">
    <property type="nucleotide sequence ID" value="NZ_FOAW01000002.1"/>
</dbReference>
<name>A0A1H7I8E8_9NOCA</name>
<dbReference type="InterPro" id="IPR036526">
    <property type="entry name" value="C-N_Hydrolase_sf"/>
</dbReference>
<evidence type="ECO:0000256" key="1">
    <source>
        <dbReference type="ARBA" id="ARBA00010613"/>
    </source>
</evidence>
<evidence type="ECO:0000313" key="3">
    <source>
        <dbReference type="EMBL" id="SEK56845.1"/>
    </source>
</evidence>
<organism evidence="3 4">
    <name type="scientific">Rhodococcus maanshanensis</name>
    <dbReference type="NCBI Taxonomy" id="183556"/>
    <lineage>
        <taxon>Bacteria</taxon>
        <taxon>Bacillati</taxon>
        <taxon>Actinomycetota</taxon>
        <taxon>Actinomycetes</taxon>
        <taxon>Mycobacteriales</taxon>
        <taxon>Nocardiaceae</taxon>
        <taxon>Rhodococcus</taxon>
    </lineage>
</organism>
<dbReference type="PANTHER" id="PTHR23088">
    <property type="entry name" value="NITRILASE-RELATED"/>
    <property type="match status" value="1"/>
</dbReference>
<dbReference type="AlphaFoldDB" id="A0A1H7I8E8"/>
<dbReference type="GO" id="GO:0016787">
    <property type="term" value="F:hydrolase activity"/>
    <property type="evidence" value="ECO:0007669"/>
    <property type="project" value="UniProtKB-KW"/>
</dbReference>
<dbReference type="OrthoDB" id="9811121at2"/>
<dbReference type="Proteomes" id="UP000198677">
    <property type="component" value="Unassembled WGS sequence"/>
</dbReference>
<evidence type="ECO:0000259" key="2">
    <source>
        <dbReference type="PROSITE" id="PS50263"/>
    </source>
</evidence>
<dbReference type="CDD" id="cd07581">
    <property type="entry name" value="nitrilase_3"/>
    <property type="match status" value="1"/>
</dbReference>
<keyword evidence="3" id="KW-0378">Hydrolase</keyword>
<comment type="similarity">
    <text evidence="1">Belongs to the carbon-nitrogen hydrolase superfamily. NIT1/NIT2 family.</text>
</comment>
<dbReference type="PROSITE" id="PS50263">
    <property type="entry name" value="CN_HYDROLASE"/>
    <property type="match status" value="1"/>
</dbReference>
<feature type="domain" description="CN hydrolase" evidence="2">
    <location>
        <begin position="6"/>
        <end position="249"/>
    </location>
</feature>
<dbReference type="SUPFAM" id="SSF56317">
    <property type="entry name" value="Carbon-nitrogen hydrolase"/>
    <property type="match status" value="1"/>
</dbReference>